<dbReference type="SUPFAM" id="SSF56300">
    <property type="entry name" value="Metallo-dependent phosphatases"/>
    <property type="match status" value="1"/>
</dbReference>
<organism evidence="2 3">
    <name type="scientific">Marinilabilia rubra</name>
    <dbReference type="NCBI Taxonomy" id="2162893"/>
    <lineage>
        <taxon>Bacteria</taxon>
        <taxon>Pseudomonadati</taxon>
        <taxon>Bacteroidota</taxon>
        <taxon>Bacteroidia</taxon>
        <taxon>Marinilabiliales</taxon>
        <taxon>Marinilabiliaceae</taxon>
        <taxon>Marinilabilia</taxon>
    </lineage>
</organism>
<dbReference type="AlphaFoldDB" id="A0A2U2BCY6"/>
<comment type="caution">
    <text evidence="2">The sequence shown here is derived from an EMBL/GenBank/DDBJ whole genome shotgun (WGS) entry which is preliminary data.</text>
</comment>
<protein>
    <submittedName>
        <fullName evidence="2">Serine/threonine protein phosphatase</fullName>
    </submittedName>
</protein>
<accession>A0A2U2BCY6</accession>
<sequence>MPNTYFIGDVHGCCRTLKKLITEKIRPVKEDLLCFIGDYIDRGPDSKGVIDYVMELQSEGFHVITLRGNHEQMLLDSLNGRRSQKLWLMNGGGETLRSFGVDSVDEIPAPYINFFGQTRMYVNGEKFVAVHAGLDFGVDDPFNDAESMLWIRDFPVDHSFLGGKVLIHGHTPRPLDFVLSQEMSSPVNIDAGCVYQSMGGMGHLVALVFEGGEFLVVQYEG</sequence>
<dbReference type="PANTHER" id="PTHR42850:SF4">
    <property type="entry name" value="ZINC-DEPENDENT ENDOPOLYPHOSPHATASE"/>
    <property type="match status" value="1"/>
</dbReference>
<dbReference type="GO" id="GO:0016791">
    <property type="term" value="F:phosphatase activity"/>
    <property type="evidence" value="ECO:0007669"/>
    <property type="project" value="TreeGrafter"/>
</dbReference>
<proteinExistence type="predicted"/>
<dbReference type="Proteomes" id="UP000244956">
    <property type="component" value="Unassembled WGS sequence"/>
</dbReference>
<dbReference type="PANTHER" id="PTHR42850">
    <property type="entry name" value="METALLOPHOSPHOESTERASE"/>
    <property type="match status" value="1"/>
</dbReference>
<dbReference type="RefSeq" id="WP_109262383.1">
    <property type="nucleotide sequence ID" value="NZ_QEWP01000001.1"/>
</dbReference>
<dbReference type="InterPro" id="IPR004843">
    <property type="entry name" value="Calcineurin-like_PHP"/>
</dbReference>
<name>A0A2U2BCY6_9BACT</name>
<dbReference type="InterPro" id="IPR050126">
    <property type="entry name" value="Ap4A_hydrolase"/>
</dbReference>
<evidence type="ECO:0000313" key="2">
    <source>
        <dbReference type="EMBL" id="PWE00928.1"/>
    </source>
</evidence>
<dbReference type="GO" id="GO:0110154">
    <property type="term" value="P:RNA decapping"/>
    <property type="evidence" value="ECO:0007669"/>
    <property type="project" value="TreeGrafter"/>
</dbReference>
<dbReference type="EMBL" id="QEWP01000001">
    <property type="protein sequence ID" value="PWE00928.1"/>
    <property type="molecule type" value="Genomic_DNA"/>
</dbReference>
<gene>
    <name evidence="2" type="ORF">DDZ16_00085</name>
</gene>
<dbReference type="Gene3D" id="3.60.21.10">
    <property type="match status" value="1"/>
</dbReference>
<dbReference type="GO" id="GO:0005737">
    <property type="term" value="C:cytoplasm"/>
    <property type="evidence" value="ECO:0007669"/>
    <property type="project" value="TreeGrafter"/>
</dbReference>
<dbReference type="InterPro" id="IPR029052">
    <property type="entry name" value="Metallo-depent_PP-like"/>
</dbReference>
<dbReference type="Pfam" id="PF00149">
    <property type="entry name" value="Metallophos"/>
    <property type="match status" value="1"/>
</dbReference>
<evidence type="ECO:0000313" key="3">
    <source>
        <dbReference type="Proteomes" id="UP000244956"/>
    </source>
</evidence>
<dbReference type="GO" id="GO:0008803">
    <property type="term" value="F:bis(5'-nucleosyl)-tetraphosphatase (symmetrical) activity"/>
    <property type="evidence" value="ECO:0007669"/>
    <property type="project" value="TreeGrafter"/>
</dbReference>
<reference evidence="2 3" key="1">
    <citation type="submission" date="2018-05" db="EMBL/GenBank/DDBJ databases">
        <title>Marinilabilia rubrum sp. nov., isolated from saltern sediment.</title>
        <authorList>
            <person name="Zhang R."/>
        </authorList>
    </citation>
    <scope>NUCLEOTIDE SEQUENCE [LARGE SCALE GENOMIC DNA]</scope>
    <source>
        <strain evidence="2 3">WTE16</strain>
    </source>
</reference>
<evidence type="ECO:0000259" key="1">
    <source>
        <dbReference type="Pfam" id="PF00149"/>
    </source>
</evidence>
<keyword evidence="3" id="KW-1185">Reference proteome</keyword>
<dbReference type="OrthoDB" id="9813918at2"/>
<feature type="domain" description="Calcineurin-like phosphoesterase" evidence="1">
    <location>
        <begin position="5"/>
        <end position="174"/>
    </location>
</feature>
<dbReference type="CDD" id="cd00144">
    <property type="entry name" value="MPP_PPP_family"/>
    <property type="match status" value="1"/>
</dbReference>